<reference evidence="2" key="1">
    <citation type="journal article" date="2014" name="Front. Microbiol.">
        <title>High frequency of phylogenetically diverse reductive dehalogenase-homologous genes in deep subseafloor sedimentary metagenomes.</title>
        <authorList>
            <person name="Kawai M."/>
            <person name="Futagami T."/>
            <person name="Toyoda A."/>
            <person name="Takaki Y."/>
            <person name="Nishi S."/>
            <person name="Hori S."/>
            <person name="Arai W."/>
            <person name="Tsubouchi T."/>
            <person name="Morono Y."/>
            <person name="Uchiyama I."/>
            <person name="Ito T."/>
            <person name="Fujiyama A."/>
            <person name="Inagaki F."/>
            <person name="Takami H."/>
        </authorList>
    </citation>
    <scope>NUCLEOTIDE SEQUENCE</scope>
    <source>
        <strain evidence="2">Expedition CK06-06</strain>
    </source>
</reference>
<feature type="transmembrane region" description="Helical" evidence="1">
    <location>
        <begin position="54"/>
        <end position="71"/>
    </location>
</feature>
<keyword evidence="1" id="KW-1133">Transmembrane helix</keyword>
<keyword evidence="1" id="KW-0812">Transmembrane</keyword>
<organism evidence="2">
    <name type="scientific">marine sediment metagenome</name>
    <dbReference type="NCBI Taxonomy" id="412755"/>
    <lineage>
        <taxon>unclassified sequences</taxon>
        <taxon>metagenomes</taxon>
        <taxon>ecological metagenomes</taxon>
    </lineage>
</organism>
<feature type="transmembrane region" description="Helical" evidence="1">
    <location>
        <begin position="77"/>
        <end position="103"/>
    </location>
</feature>
<proteinExistence type="predicted"/>
<comment type="caution">
    <text evidence="2">The sequence shown here is derived from an EMBL/GenBank/DDBJ whole genome shotgun (WGS) entry which is preliminary data.</text>
</comment>
<gene>
    <name evidence="2" type="ORF">S03H2_17839</name>
</gene>
<name>X1GMD0_9ZZZZ</name>
<accession>X1GMD0</accession>
<dbReference type="EMBL" id="BARU01009223">
    <property type="protein sequence ID" value="GAH34158.1"/>
    <property type="molecule type" value="Genomic_DNA"/>
</dbReference>
<feature type="transmembrane region" description="Helical" evidence="1">
    <location>
        <begin position="115"/>
        <end position="142"/>
    </location>
</feature>
<sequence length="261" mass="29676">TILIIACLNSTAGPTQNYKNPMFRRPGIFSLFVGEKMSETETKAEGQKAKTSKLAIVSLIFISPFVLRSVVRLFRPLFYVPSFLMLPLVLVSIVMAGIALYQIKKSNGRLKGKMLVVVVTVGIIFSFVVAFFGSAGPVPYLFRCEGNLRSLKRFLYIYSYDNEDRYPRAEKWRTGERCSYAINPNCEPNSPPDMVLLFETKGGWNQHGGTEIVSTENHPYERDSFWGYKITGCNILFNDGHVEFVRLEQIGDLKWEVEQKE</sequence>
<feature type="non-terminal residue" evidence="2">
    <location>
        <position position="1"/>
    </location>
</feature>
<dbReference type="AlphaFoldDB" id="X1GMD0"/>
<protein>
    <submittedName>
        <fullName evidence="2">Uncharacterized protein</fullName>
    </submittedName>
</protein>
<keyword evidence="1" id="KW-0472">Membrane</keyword>
<evidence type="ECO:0000256" key="1">
    <source>
        <dbReference type="SAM" id="Phobius"/>
    </source>
</evidence>
<evidence type="ECO:0000313" key="2">
    <source>
        <dbReference type="EMBL" id="GAH34158.1"/>
    </source>
</evidence>